<dbReference type="PROSITE" id="PS00650">
    <property type="entry name" value="G_PROTEIN_RECEP_F2_2"/>
    <property type="match status" value="1"/>
</dbReference>
<keyword evidence="4 8" id="KW-1133">Transmembrane helix</keyword>
<evidence type="ECO:0000256" key="9">
    <source>
        <dbReference type="SAM" id="SignalP"/>
    </source>
</evidence>
<dbReference type="PANTHER" id="PTHR12011">
    <property type="entry name" value="ADHESION G-PROTEIN COUPLED RECEPTOR"/>
    <property type="match status" value="1"/>
</dbReference>
<dbReference type="Pfam" id="PF00002">
    <property type="entry name" value="7tm_2"/>
    <property type="match status" value="1"/>
</dbReference>
<dbReference type="Gene3D" id="2.60.220.50">
    <property type="match status" value="1"/>
</dbReference>
<feature type="transmembrane region" description="Helical" evidence="8">
    <location>
        <begin position="639"/>
        <end position="666"/>
    </location>
</feature>
<evidence type="ECO:0000256" key="5">
    <source>
        <dbReference type="ARBA" id="ARBA00023136"/>
    </source>
</evidence>
<dbReference type="GO" id="GO:0005886">
    <property type="term" value="C:plasma membrane"/>
    <property type="evidence" value="ECO:0007669"/>
    <property type="project" value="TreeGrafter"/>
</dbReference>
<dbReference type="PRINTS" id="PR00249">
    <property type="entry name" value="GPCRSECRETIN"/>
</dbReference>
<keyword evidence="11" id="KW-0675">Receptor</keyword>
<comment type="similarity">
    <text evidence="2">Belongs to the G-protein coupled receptor 2 family. Adhesion G-protein coupled receptor (ADGR) subfamily.</text>
</comment>
<feature type="transmembrane region" description="Helical" evidence="8">
    <location>
        <begin position="838"/>
        <end position="861"/>
    </location>
</feature>
<protein>
    <submittedName>
        <fullName evidence="11">Adhesion G-protein coupled receptor D1</fullName>
    </submittedName>
</protein>
<accession>A0A9Q1BHM5</accession>
<dbReference type="GO" id="GO:0007189">
    <property type="term" value="P:adenylate cyclase-activating G protein-coupled receptor signaling pathway"/>
    <property type="evidence" value="ECO:0007669"/>
    <property type="project" value="TreeGrafter"/>
</dbReference>
<evidence type="ECO:0000313" key="11">
    <source>
        <dbReference type="EMBL" id="KAJ8026343.1"/>
    </source>
</evidence>
<evidence type="ECO:0000313" key="12">
    <source>
        <dbReference type="Proteomes" id="UP001152320"/>
    </source>
</evidence>
<evidence type="ECO:0000256" key="7">
    <source>
        <dbReference type="ARBA" id="ARBA00023180"/>
    </source>
</evidence>
<dbReference type="PANTHER" id="PTHR12011:SF471">
    <property type="entry name" value="G-PROTEIN COUPLED RECEPTORS FAMILY 2 PROFILE 2 DOMAIN-CONTAINING PROTEIN"/>
    <property type="match status" value="1"/>
</dbReference>
<dbReference type="SUPFAM" id="SSF81321">
    <property type="entry name" value="Family A G protein-coupled receptor-like"/>
    <property type="match status" value="1"/>
</dbReference>
<dbReference type="FunFam" id="1.20.1070.10:FF:000058">
    <property type="entry name" value="Adhesion G protein-coupled receptor F5"/>
    <property type="match status" value="1"/>
</dbReference>
<dbReference type="InterPro" id="IPR046338">
    <property type="entry name" value="GAIN_dom_sf"/>
</dbReference>
<keyword evidence="9" id="KW-0732">Signal</keyword>
<keyword evidence="7" id="KW-0325">Glycoprotein</keyword>
<keyword evidence="3 8" id="KW-0812">Transmembrane</keyword>
<evidence type="ECO:0000256" key="8">
    <source>
        <dbReference type="SAM" id="Phobius"/>
    </source>
</evidence>
<gene>
    <name evidence="11" type="ORF">HOLleu_34161</name>
</gene>
<feature type="transmembrane region" description="Helical" evidence="8">
    <location>
        <begin position="675"/>
        <end position="695"/>
    </location>
</feature>
<evidence type="ECO:0000256" key="2">
    <source>
        <dbReference type="ARBA" id="ARBA00007343"/>
    </source>
</evidence>
<keyword evidence="5 8" id="KW-0472">Membrane</keyword>
<feature type="chain" id="PRO_5040402900" evidence="9">
    <location>
        <begin position="30"/>
        <end position="949"/>
    </location>
</feature>
<dbReference type="Proteomes" id="UP001152320">
    <property type="component" value="Chromosome 17"/>
</dbReference>
<proteinExistence type="inferred from homology"/>
<dbReference type="Gene3D" id="1.20.1070.10">
    <property type="entry name" value="Rhodopsin 7-helix transmembrane proteins"/>
    <property type="match status" value="1"/>
</dbReference>
<dbReference type="InterPro" id="IPR000832">
    <property type="entry name" value="GPCR_2_secretin-like"/>
</dbReference>
<comment type="subcellular location">
    <subcellularLocation>
        <location evidence="1">Membrane</location>
        <topology evidence="1">Multi-pass membrane protein</topology>
    </subcellularLocation>
</comment>
<dbReference type="EMBL" id="JAIZAY010000017">
    <property type="protein sequence ID" value="KAJ8026343.1"/>
    <property type="molecule type" value="Genomic_DNA"/>
</dbReference>
<keyword evidence="6" id="KW-1015">Disulfide bond</keyword>
<sequence length="949" mass="105605">MDSQGFNNLIGSFVLLVLLSQCCHHIVHSQISPTFKGLECSCGENCTYGVQDCHLFRCACPYEPEKYNSNVTCIDDLCPDNCCELIPRELRNRTATHFMFHEKYESNNEFNNESEGVQTFQIFTKLNGSANARWIRTLSQQHPHLNYIYLAESLSARSITDKLATGMTAILDNEAEAPDKVFGVSLDSIDVSEGFSVPLQCHDGFNTSCDSEFCSCIKFSTSNSIPEVTLLKEITGGNIVFDIGNDKATVSTSSSLTPYHSIDVTKRPTDSLGGWAPFFNDSSPWVEFSDIQEDVCGVVVQGVDWATSRRLDKFEVKVGGNFVQSLEGQSYFLSGMVLGSKNFHLFSTPVIKPSSLRMNVLQPNNRLNVGFRASLITCGDATEVLKEFCNENSLVESTKMKAKEVLKKASQGSTQDSGKDQVSLVGNIYDSLKTFLDENFEDYKFPDGRRFTVNEGNAEIDVYFVKLEEVKKTGYSFNNSETKNISDDNSGFASVYIPADGFSTDDVAKEIAIVASVVGEDVTEEADKKTRSDEYGYQYSIVSPVVTVSIFVKGVEHEAIKLIEKIEVKVPHKNTKNPRPFYFEEADVSKSRGEKIQWSAQKCSSTCHEFYCEIKCTHATSFAVLQLLGQSKLSELGRLISSIMTTIGCLVSIISLMMALVIYFVLRSSIASAQYAIHSNLMISLLIALCIFTLLLVKEKSKAMCDVIKFLLQYFFSAAFCWMLCEGIHLYRQIITVFETGSKHIWVYFLIGWAVPLLFVVISIAGSTIQPIDIPLRTNSTCFFSYRDGSIWYFVAPVLVVMLINTGILVRVILIVVKAAKIQAERKSSEKAYQAKAGLRSALLLFPLLGCSYIIGFFVSFSGALELTYNIVNSLQGFFIALFYCALNKEIRAAIVKCIERSRDQNTIQASTTGSTLPKSWSGTMSKHITSSRNQVAPEPVKKVYLEDI</sequence>
<dbReference type="InterPro" id="IPR017981">
    <property type="entry name" value="GPCR_2-like_7TM"/>
</dbReference>
<feature type="transmembrane region" description="Helical" evidence="8">
    <location>
        <begin position="745"/>
        <end position="770"/>
    </location>
</feature>
<evidence type="ECO:0000256" key="6">
    <source>
        <dbReference type="ARBA" id="ARBA00023157"/>
    </source>
</evidence>
<comment type="caution">
    <text evidence="11">The sequence shown here is derived from an EMBL/GenBank/DDBJ whole genome shotgun (WGS) entry which is preliminary data.</text>
</comment>
<reference evidence="11" key="1">
    <citation type="submission" date="2021-10" db="EMBL/GenBank/DDBJ databases">
        <title>Tropical sea cucumber genome reveals ecological adaptation and Cuvierian tubules defense mechanism.</title>
        <authorList>
            <person name="Chen T."/>
        </authorList>
    </citation>
    <scope>NUCLEOTIDE SEQUENCE</scope>
    <source>
        <strain evidence="11">Nanhai2018</strain>
        <tissue evidence="11">Muscle</tissue>
    </source>
</reference>
<feature type="transmembrane region" description="Helical" evidence="8">
    <location>
        <begin position="867"/>
        <end position="887"/>
    </location>
</feature>
<dbReference type="GO" id="GO:0007166">
    <property type="term" value="P:cell surface receptor signaling pathway"/>
    <property type="evidence" value="ECO:0007669"/>
    <property type="project" value="InterPro"/>
</dbReference>
<dbReference type="AlphaFoldDB" id="A0A9Q1BHM5"/>
<evidence type="ECO:0000256" key="3">
    <source>
        <dbReference type="ARBA" id="ARBA00022692"/>
    </source>
</evidence>
<name>A0A9Q1BHM5_HOLLE</name>
<feature type="domain" description="G-protein coupled receptors family 2 profile 2" evidence="10">
    <location>
        <begin position="641"/>
        <end position="888"/>
    </location>
</feature>
<dbReference type="OrthoDB" id="1100386at2759"/>
<dbReference type="InterPro" id="IPR017983">
    <property type="entry name" value="GPCR_2_secretin-like_CS"/>
</dbReference>
<keyword evidence="12" id="KW-1185">Reference proteome</keyword>
<organism evidence="11 12">
    <name type="scientific">Holothuria leucospilota</name>
    <name type="common">Black long sea cucumber</name>
    <name type="synonym">Mertensiothuria leucospilota</name>
    <dbReference type="NCBI Taxonomy" id="206669"/>
    <lineage>
        <taxon>Eukaryota</taxon>
        <taxon>Metazoa</taxon>
        <taxon>Echinodermata</taxon>
        <taxon>Eleutherozoa</taxon>
        <taxon>Echinozoa</taxon>
        <taxon>Holothuroidea</taxon>
        <taxon>Aspidochirotacea</taxon>
        <taxon>Aspidochirotida</taxon>
        <taxon>Holothuriidae</taxon>
        <taxon>Holothuria</taxon>
    </lineage>
</organism>
<feature type="transmembrane region" description="Helical" evidence="8">
    <location>
        <begin position="790"/>
        <end position="817"/>
    </location>
</feature>
<dbReference type="PROSITE" id="PS50261">
    <property type="entry name" value="G_PROTEIN_RECEP_F2_4"/>
    <property type="match status" value="1"/>
</dbReference>
<evidence type="ECO:0000256" key="4">
    <source>
        <dbReference type="ARBA" id="ARBA00022989"/>
    </source>
</evidence>
<evidence type="ECO:0000256" key="1">
    <source>
        <dbReference type="ARBA" id="ARBA00004141"/>
    </source>
</evidence>
<feature type="signal peptide" evidence="9">
    <location>
        <begin position="1"/>
        <end position="29"/>
    </location>
</feature>
<dbReference type="GO" id="GO:0004930">
    <property type="term" value="F:G protein-coupled receptor activity"/>
    <property type="evidence" value="ECO:0007669"/>
    <property type="project" value="InterPro"/>
</dbReference>
<feature type="transmembrane region" description="Helical" evidence="8">
    <location>
        <begin position="707"/>
        <end position="725"/>
    </location>
</feature>
<evidence type="ECO:0000259" key="10">
    <source>
        <dbReference type="PROSITE" id="PS50261"/>
    </source>
</evidence>